<dbReference type="AlphaFoldDB" id="A0AA35K2I2"/>
<dbReference type="CDD" id="cd17375">
    <property type="entry name" value="MFS_SLC22A16_CT2"/>
    <property type="match status" value="1"/>
</dbReference>
<evidence type="ECO:0000313" key="26">
    <source>
        <dbReference type="Proteomes" id="UP001178461"/>
    </source>
</evidence>
<evidence type="ECO:0000256" key="13">
    <source>
        <dbReference type="ARBA" id="ARBA00023136"/>
    </source>
</evidence>
<evidence type="ECO:0000256" key="18">
    <source>
        <dbReference type="ARBA" id="ARBA00046214"/>
    </source>
</evidence>
<organism evidence="25 26">
    <name type="scientific">Podarcis lilfordi</name>
    <name type="common">Lilford's wall lizard</name>
    <dbReference type="NCBI Taxonomy" id="74358"/>
    <lineage>
        <taxon>Eukaryota</taxon>
        <taxon>Metazoa</taxon>
        <taxon>Chordata</taxon>
        <taxon>Craniata</taxon>
        <taxon>Vertebrata</taxon>
        <taxon>Euteleostomi</taxon>
        <taxon>Lepidosauria</taxon>
        <taxon>Squamata</taxon>
        <taxon>Bifurcata</taxon>
        <taxon>Unidentata</taxon>
        <taxon>Episquamata</taxon>
        <taxon>Laterata</taxon>
        <taxon>Lacertibaenia</taxon>
        <taxon>Lacertidae</taxon>
        <taxon>Podarcis</taxon>
    </lineage>
</organism>
<keyword evidence="7" id="KW-0285">Flavoprotein</keyword>
<evidence type="ECO:0000256" key="3">
    <source>
        <dbReference type="ARBA" id="ARBA00004253"/>
    </source>
</evidence>
<dbReference type="SUPFAM" id="SSF54373">
    <property type="entry name" value="FAD-linked reductases, C-terminal domain"/>
    <property type="match status" value="1"/>
</dbReference>
<feature type="transmembrane region" description="Helical" evidence="23">
    <location>
        <begin position="420"/>
        <end position="438"/>
    </location>
</feature>
<keyword evidence="11" id="KW-0560">Oxidoreductase</keyword>
<dbReference type="GO" id="GO:0071949">
    <property type="term" value="F:FAD binding"/>
    <property type="evidence" value="ECO:0007669"/>
    <property type="project" value="InterPro"/>
</dbReference>
<evidence type="ECO:0000256" key="1">
    <source>
        <dbReference type="ARBA" id="ARBA00001974"/>
    </source>
</evidence>
<comment type="function">
    <text evidence="18">Selectively catalyzes the oxidative deamination of acidic amino acids. Suppresses the level of D-aspartate in the brain, an amino acid that can act as an agonist for glutamate receptors. Protects the organism from the toxicity of D-amino acids. May also function in the intestine.</text>
</comment>
<dbReference type="EMBL" id="OX395128">
    <property type="protein sequence ID" value="CAI5769951.1"/>
    <property type="molecule type" value="Genomic_DNA"/>
</dbReference>
<evidence type="ECO:0000256" key="15">
    <source>
        <dbReference type="ARBA" id="ARBA00023180"/>
    </source>
</evidence>
<keyword evidence="13 23" id="KW-0472">Membrane</keyword>
<sequence>MARNFELLFDSLGHFGRYQAWVYFASVFQSISCGIHYLASVFLAVTPKFICSVPGNVSSVLIYNSSSSRIEDAWALWTSAQHYILVQLENGDVWELNQCSRSKREDISNFTYEYSGNKTDVPCTDGFIYDQTKWQSTIVTEWDLVCQREWLAKLTQPTFMLGVLFGAVIFGDIADRMGRRPVMWFTSTGQFIFGIAVAFTFDYTSFVIVRFLLAMVSSGYLVVVFVYVTEYIGIKARTWASMHVHAFFALGIMVVALVGYLAPTWWVYQICLSVTTLPFVLCCWMLPETPFWLLTEGRYEEAQKVINVMARWNKVSTPCKISELCPVQDDLVSSRTGDNDISPVKKHNILDLFHNWHIARRTITVWLIWFTGSLGYYVFSLSSVNLGGNEYLNLFLIGAVELPAYVLACIGMDKLGRRNTLIPFLISSAVICALVMVIPQDYSVLVIAANMAGKFAIGVAFGLIYLYTAELYPTVARTLAVGSGSMMCRVGSVVAPFCVYLSSVWIFMPQLIVGVMAFLSGVLTLMLPETLGKPLTNTWAELNEHMKKDSGSEKVRILLKGKNMAKAKIAVIGAGLIGLSTAVCISESVSDCSVTVIADRFTPNTTSDVAAGMLIPHIYPDTPDHQQKQWFKETFDYLSVICNSSEASEAGIHLVSGWQIFKTIPEEKPPFWSDVVLGFRSMTEQEMKKFPQHKCGQAFTTLKCDCPPYLLWLEKRLKRNGGQVHARKIRDLWELRNDYDIIVNCSGIGSRKLVGDLEIHPVRGQVLKVKAPWVTHFIRDGDGLTYIYPGIHNITLGGTRQKGNWKLSPDPSISKDILGRCCALEPSLQAAQDIKVRVGLRPSRSAVRVQKEILVRGSGKLLVVHNYGHGGGGFSVHQGTAKEATQLVKECIAALEMSRHKPKL</sequence>
<evidence type="ECO:0000259" key="24">
    <source>
        <dbReference type="Pfam" id="PF01266"/>
    </source>
</evidence>
<evidence type="ECO:0000256" key="14">
    <source>
        <dbReference type="ARBA" id="ARBA00023140"/>
    </source>
</evidence>
<evidence type="ECO:0000256" key="22">
    <source>
        <dbReference type="ARBA" id="ARBA00082592"/>
    </source>
</evidence>
<dbReference type="Gene3D" id="1.20.1250.20">
    <property type="entry name" value="MFS general substrate transporter like domains"/>
    <property type="match status" value="1"/>
</dbReference>
<evidence type="ECO:0000256" key="11">
    <source>
        <dbReference type="ARBA" id="ARBA00023002"/>
    </source>
</evidence>
<feature type="transmembrane region" description="Helical" evidence="23">
    <location>
        <begin position="182"/>
        <end position="201"/>
    </location>
</feature>
<comment type="similarity">
    <text evidence="5">Belongs to the major facilitator (TC 2.A.1) superfamily. Organic cation transporter (TC 2.A.1.19) family.</text>
</comment>
<dbReference type="SUPFAM" id="SSF51971">
    <property type="entry name" value="Nucleotide-binding domain"/>
    <property type="match status" value="1"/>
</dbReference>
<protein>
    <recommendedName>
        <fullName evidence="17">D-aspartate oxidase</fullName>
        <ecNumber evidence="16">1.4.3.1</ecNumber>
    </recommendedName>
    <alternativeName>
        <fullName evidence="22">Carnitine transporter 2</fullName>
    </alternativeName>
    <alternativeName>
        <fullName evidence="21">Solute carrier family 22 member 16</fullName>
    </alternativeName>
</protein>
<feature type="transmembrane region" description="Helical" evidence="23">
    <location>
        <begin position="363"/>
        <end position="379"/>
    </location>
</feature>
<dbReference type="InterPro" id="IPR036259">
    <property type="entry name" value="MFS_trans_sf"/>
</dbReference>
<keyword evidence="9" id="KW-0274">FAD</keyword>
<gene>
    <name evidence="25" type="ORF">PODLI_1B004508</name>
</gene>
<dbReference type="GO" id="GO:0006811">
    <property type="term" value="P:monoatomic ion transport"/>
    <property type="evidence" value="ECO:0007669"/>
    <property type="project" value="UniProtKB-KW"/>
</dbReference>
<evidence type="ECO:0000256" key="20">
    <source>
        <dbReference type="ARBA" id="ARBA00049882"/>
    </source>
</evidence>
<evidence type="ECO:0000256" key="6">
    <source>
        <dbReference type="ARBA" id="ARBA00022448"/>
    </source>
</evidence>
<evidence type="ECO:0000256" key="21">
    <source>
        <dbReference type="ARBA" id="ARBA00072104"/>
    </source>
</evidence>
<dbReference type="GO" id="GO:0006533">
    <property type="term" value="P:L-aspartate catabolic process"/>
    <property type="evidence" value="ECO:0007669"/>
    <property type="project" value="TreeGrafter"/>
</dbReference>
<keyword evidence="12" id="KW-0406">Ion transport</keyword>
<dbReference type="SUPFAM" id="SSF103473">
    <property type="entry name" value="MFS general substrate transporter"/>
    <property type="match status" value="1"/>
</dbReference>
<evidence type="ECO:0000256" key="9">
    <source>
        <dbReference type="ARBA" id="ARBA00022827"/>
    </source>
</evidence>
<evidence type="ECO:0000256" key="23">
    <source>
        <dbReference type="SAM" id="Phobius"/>
    </source>
</evidence>
<reference evidence="25" key="1">
    <citation type="submission" date="2022-12" db="EMBL/GenBank/DDBJ databases">
        <authorList>
            <person name="Alioto T."/>
            <person name="Alioto T."/>
            <person name="Gomez Garrido J."/>
        </authorList>
    </citation>
    <scope>NUCLEOTIDE SEQUENCE</scope>
</reference>
<feature type="domain" description="FAD dependent oxidoreductase" evidence="24">
    <location>
        <begin position="568"/>
        <end position="887"/>
    </location>
</feature>
<dbReference type="InterPro" id="IPR005828">
    <property type="entry name" value="MFS_sugar_transport-like"/>
</dbReference>
<evidence type="ECO:0000256" key="12">
    <source>
        <dbReference type="ARBA" id="ARBA00023065"/>
    </source>
</evidence>
<dbReference type="Proteomes" id="UP001178461">
    <property type="component" value="Chromosome 3"/>
</dbReference>
<keyword evidence="14" id="KW-0576">Peroxisome</keyword>
<name>A0AA35K2I2_9SAUR</name>
<comment type="cofactor">
    <cofactor evidence="1">
        <name>FAD</name>
        <dbReference type="ChEBI" id="CHEBI:57692"/>
    </cofactor>
</comment>
<evidence type="ECO:0000256" key="2">
    <source>
        <dbReference type="ARBA" id="ARBA00004141"/>
    </source>
</evidence>
<feature type="transmembrane region" description="Helical" evidence="23">
    <location>
        <begin position="444"/>
        <end position="467"/>
    </location>
</feature>
<dbReference type="Pfam" id="PF00083">
    <property type="entry name" value="Sugar_tr"/>
    <property type="match status" value="1"/>
</dbReference>
<keyword evidence="15" id="KW-0325">Glycoprotein</keyword>
<keyword evidence="26" id="KW-1185">Reference proteome</keyword>
<feature type="transmembrane region" description="Helical" evidence="23">
    <location>
        <begin position="20"/>
        <end position="39"/>
    </location>
</feature>
<dbReference type="PANTHER" id="PTHR11530">
    <property type="entry name" value="D-AMINO ACID OXIDASE"/>
    <property type="match status" value="1"/>
</dbReference>
<evidence type="ECO:0000256" key="17">
    <source>
        <dbReference type="ARBA" id="ARBA00044541"/>
    </source>
</evidence>
<dbReference type="PROSITE" id="PS00677">
    <property type="entry name" value="DAO"/>
    <property type="match status" value="1"/>
</dbReference>
<keyword evidence="6" id="KW-0813">Transport</keyword>
<evidence type="ECO:0000256" key="16">
    <source>
        <dbReference type="ARBA" id="ARBA00044520"/>
    </source>
</evidence>
<feature type="transmembrane region" description="Helical" evidence="23">
    <location>
        <begin position="266"/>
        <end position="286"/>
    </location>
</feature>
<evidence type="ECO:0000256" key="8">
    <source>
        <dbReference type="ARBA" id="ARBA00022692"/>
    </source>
</evidence>
<comment type="subcellular location">
    <subcellularLocation>
        <location evidence="2">Membrane</location>
        <topology evidence="2">Multi-pass membrane protein</topology>
    </subcellularLocation>
    <subcellularLocation>
        <location evidence="3">Peroxisome matrix</location>
    </subcellularLocation>
</comment>
<dbReference type="GO" id="GO:0005782">
    <property type="term" value="C:peroxisomal matrix"/>
    <property type="evidence" value="ECO:0007669"/>
    <property type="project" value="UniProtKB-SubCell"/>
</dbReference>
<dbReference type="GO" id="GO:0019478">
    <property type="term" value="P:D-amino acid catabolic process"/>
    <property type="evidence" value="ECO:0007669"/>
    <property type="project" value="UniProtKB-ARBA"/>
</dbReference>
<evidence type="ECO:0000256" key="10">
    <source>
        <dbReference type="ARBA" id="ARBA00022989"/>
    </source>
</evidence>
<dbReference type="InterPro" id="IPR023209">
    <property type="entry name" value="DAO"/>
</dbReference>
<dbReference type="GO" id="GO:0016020">
    <property type="term" value="C:membrane"/>
    <property type="evidence" value="ECO:0007669"/>
    <property type="project" value="UniProtKB-SubCell"/>
</dbReference>
<proteinExistence type="inferred from homology"/>
<dbReference type="InterPro" id="IPR006181">
    <property type="entry name" value="D-amino_acid_oxidase_CS"/>
</dbReference>
<keyword evidence="8 23" id="KW-0812">Transmembrane</keyword>
<dbReference type="GO" id="GO:0022857">
    <property type="term" value="F:transmembrane transporter activity"/>
    <property type="evidence" value="ECO:0007669"/>
    <property type="project" value="InterPro"/>
</dbReference>
<comment type="catalytic activity">
    <reaction evidence="20">
        <text>D-glutamate + O2 + H2O = 2-oxoglutarate + H2O2 + NH4(+)</text>
        <dbReference type="Rhea" id="RHEA:10028"/>
        <dbReference type="ChEBI" id="CHEBI:15377"/>
        <dbReference type="ChEBI" id="CHEBI:15379"/>
        <dbReference type="ChEBI" id="CHEBI:16240"/>
        <dbReference type="ChEBI" id="CHEBI:16810"/>
        <dbReference type="ChEBI" id="CHEBI:28938"/>
        <dbReference type="ChEBI" id="CHEBI:29986"/>
    </reaction>
    <physiologicalReaction direction="left-to-right" evidence="20">
        <dbReference type="Rhea" id="RHEA:10029"/>
    </physiologicalReaction>
</comment>
<dbReference type="GO" id="GO:0008445">
    <property type="term" value="F:D-aspartate oxidase activity"/>
    <property type="evidence" value="ECO:0007669"/>
    <property type="project" value="UniProtKB-EC"/>
</dbReference>
<dbReference type="Gene3D" id="3.30.9.10">
    <property type="entry name" value="D-Amino Acid Oxidase, subunit A, domain 2"/>
    <property type="match status" value="1"/>
</dbReference>
<evidence type="ECO:0000256" key="7">
    <source>
        <dbReference type="ARBA" id="ARBA00022630"/>
    </source>
</evidence>
<dbReference type="Gene3D" id="3.40.50.720">
    <property type="entry name" value="NAD(P)-binding Rossmann-like Domain"/>
    <property type="match status" value="1"/>
</dbReference>
<dbReference type="Pfam" id="PF01266">
    <property type="entry name" value="DAO"/>
    <property type="match status" value="1"/>
</dbReference>
<feature type="transmembrane region" description="Helical" evidence="23">
    <location>
        <begin position="240"/>
        <end position="260"/>
    </location>
</feature>
<evidence type="ECO:0000256" key="19">
    <source>
        <dbReference type="ARBA" id="ARBA00047522"/>
    </source>
</evidence>
<keyword evidence="10 23" id="KW-1133">Transmembrane helix</keyword>
<evidence type="ECO:0000313" key="25">
    <source>
        <dbReference type="EMBL" id="CAI5769951.1"/>
    </source>
</evidence>
<feature type="transmembrane region" description="Helical" evidence="23">
    <location>
        <begin position="508"/>
        <end position="527"/>
    </location>
</feature>
<accession>A0AA35K2I2</accession>
<evidence type="ECO:0000256" key="5">
    <source>
        <dbReference type="ARBA" id="ARBA00009203"/>
    </source>
</evidence>
<dbReference type="PANTHER" id="PTHR11530:SF11">
    <property type="entry name" value="D-ASPARTATE OXIDASE"/>
    <property type="match status" value="1"/>
</dbReference>
<dbReference type="EC" id="1.4.3.1" evidence="16"/>
<dbReference type="FunFam" id="1.20.1250.20:FF:000154">
    <property type="entry name" value="Solute carrier family 22 member 16"/>
    <property type="match status" value="1"/>
</dbReference>
<feature type="transmembrane region" description="Helical" evidence="23">
    <location>
        <begin position="207"/>
        <end position="228"/>
    </location>
</feature>
<comment type="similarity">
    <text evidence="4">Belongs to the DAMOX/DASOX family.</text>
</comment>
<evidence type="ECO:0000256" key="4">
    <source>
        <dbReference type="ARBA" id="ARBA00006730"/>
    </source>
</evidence>
<dbReference type="InterPro" id="IPR006076">
    <property type="entry name" value="FAD-dep_OxRdtase"/>
</dbReference>
<comment type="catalytic activity">
    <reaction evidence="19">
        <text>D-aspartate + O2 + H2O = oxaloacetate + H2O2 + NH4(+)</text>
        <dbReference type="Rhea" id="RHEA:12512"/>
        <dbReference type="ChEBI" id="CHEBI:15377"/>
        <dbReference type="ChEBI" id="CHEBI:15379"/>
        <dbReference type="ChEBI" id="CHEBI:16240"/>
        <dbReference type="ChEBI" id="CHEBI:16452"/>
        <dbReference type="ChEBI" id="CHEBI:28938"/>
        <dbReference type="ChEBI" id="CHEBI:29990"/>
        <dbReference type="EC" id="1.4.3.1"/>
    </reaction>
    <physiologicalReaction direction="left-to-right" evidence="19">
        <dbReference type="Rhea" id="RHEA:12513"/>
    </physiologicalReaction>
</comment>
<feature type="transmembrane region" description="Helical" evidence="23">
    <location>
        <begin position="391"/>
        <end position="408"/>
    </location>
</feature>